<organism evidence="1 2">
    <name type="scientific">Trichonephila clavata</name>
    <name type="common">Joro spider</name>
    <name type="synonym">Nephila clavata</name>
    <dbReference type="NCBI Taxonomy" id="2740835"/>
    <lineage>
        <taxon>Eukaryota</taxon>
        <taxon>Metazoa</taxon>
        <taxon>Ecdysozoa</taxon>
        <taxon>Arthropoda</taxon>
        <taxon>Chelicerata</taxon>
        <taxon>Arachnida</taxon>
        <taxon>Araneae</taxon>
        <taxon>Araneomorphae</taxon>
        <taxon>Entelegynae</taxon>
        <taxon>Araneoidea</taxon>
        <taxon>Nephilidae</taxon>
        <taxon>Trichonephila</taxon>
    </lineage>
</organism>
<protein>
    <submittedName>
        <fullName evidence="1">Uncharacterized protein</fullName>
    </submittedName>
</protein>
<sequence length="217" mass="24631">MDISLAIARLEESTEKCSGITDNISTNNYENVKSETTIEGQIKSSISILDNQINTDAFSSGMEETSSSKTFYPFSLQSNVSEPSEQSSKSSSVTPLVQGSKYIFYDDNGKKFIIDNADFEEEEQELIDIFNSNPTVSHNNPLENLSYNEACHFYPISTNASKEDEGAEENVYYDTEEDVKENIVDSSQKKNIFRKMKSFFKKVRKDKRIGVSYQKFK</sequence>
<dbReference type="OrthoDB" id="10375275at2759"/>
<dbReference type="EMBL" id="BMAO01025791">
    <property type="protein sequence ID" value="GFR04926.1"/>
    <property type="molecule type" value="Genomic_DNA"/>
</dbReference>
<accession>A0A8X6JFW2</accession>
<name>A0A8X6JFW2_TRICU</name>
<evidence type="ECO:0000313" key="2">
    <source>
        <dbReference type="Proteomes" id="UP000887116"/>
    </source>
</evidence>
<keyword evidence="2" id="KW-1185">Reference proteome</keyword>
<dbReference type="Proteomes" id="UP000887116">
    <property type="component" value="Unassembled WGS sequence"/>
</dbReference>
<gene>
    <name evidence="1" type="ORF">TNCT_464401</name>
</gene>
<reference evidence="1" key="1">
    <citation type="submission" date="2020-07" db="EMBL/GenBank/DDBJ databases">
        <title>Multicomponent nature underlies the extraordinary mechanical properties of spider dragline silk.</title>
        <authorList>
            <person name="Kono N."/>
            <person name="Nakamura H."/>
            <person name="Mori M."/>
            <person name="Yoshida Y."/>
            <person name="Ohtoshi R."/>
            <person name="Malay A.D."/>
            <person name="Moran D.A.P."/>
            <person name="Tomita M."/>
            <person name="Numata K."/>
            <person name="Arakawa K."/>
        </authorList>
    </citation>
    <scope>NUCLEOTIDE SEQUENCE</scope>
</reference>
<proteinExistence type="predicted"/>
<dbReference type="AlphaFoldDB" id="A0A8X6JFW2"/>
<comment type="caution">
    <text evidence="1">The sequence shown here is derived from an EMBL/GenBank/DDBJ whole genome shotgun (WGS) entry which is preliminary data.</text>
</comment>
<evidence type="ECO:0000313" key="1">
    <source>
        <dbReference type="EMBL" id="GFR04926.1"/>
    </source>
</evidence>